<dbReference type="InterPro" id="IPR011330">
    <property type="entry name" value="Glyco_hydro/deAcase_b/a-brl"/>
</dbReference>
<dbReference type="Gene3D" id="3.20.20.370">
    <property type="entry name" value="Glycoside hydrolase/deacetylase"/>
    <property type="match status" value="1"/>
</dbReference>
<reference evidence="2" key="1">
    <citation type="submission" date="2019-09" db="EMBL/GenBank/DDBJ databases">
        <title>Characterisation of the sponge microbiome using genome-centric metagenomics.</title>
        <authorList>
            <person name="Engelberts J.P."/>
            <person name="Robbins S.J."/>
            <person name="De Goeij J.M."/>
            <person name="Aranda M."/>
            <person name="Bell S.C."/>
            <person name="Webster N.S."/>
        </authorList>
    </citation>
    <scope>NUCLEOTIDE SEQUENCE</scope>
    <source>
        <strain evidence="2">SB0662_bin_9</strain>
    </source>
</reference>
<proteinExistence type="predicted"/>
<organism evidence="2">
    <name type="scientific">Caldilineaceae bacterium SB0662_bin_9</name>
    <dbReference type="NCBI Taxonomy" id="2605258"/>
    <lineage>
        <taxon>Bacteria</taxon>
        <taxon>Bacillati</taxon>
        <taxon>Chloroflexota</taxon>
        <taxon>Caldilineae</taxon>
        <taxon>Caldilineales</taxon>
        <taxon>Caldilineaceae</taxon>
    </lineage>
</organism>
<dbReference type="SUPFAM" id="SSF88713">
    <property type="entry name" value="Glycoside hydrolase/deacetylase"/>
    <property type="match status" value="1"/>
</dbReference>
<gene>
    <name evidence="2" type="ORF">F4Y08_14500</name>
</gene>
<dbReference type="AlphaFoldDB" id="A0A6B1DUX4"/>
<dbReference type="Pfam" id="PF01522">
    <property type="entry name" value="Polysacc_deac_1"/>
    <property type="match status" value="1"/>
</dbReference>
<accession>A0A6B1DUX4</accession>
<dbReference type="GO" id="GO:0005975">
    <property type="term" value="P:carbohydrate metabolic process"/>
    <property type="evidence" value="ECO:0007669"/>
    <property type="project" value="InterPro"/>
</dbReference>
<dbReference type="CDD" id="cd10918">
    <property type="entry name" value="CE4_NodB_like_5s_6s"/>
    <property type="match status" value="1"/>
</dbReference>
<name>A0A6B1DUX4_9CHLR</name>
<feature type="domain" description="NodB homology" evidence="1">
    <location>
        <begin position="18"/>
        <end position="297"/>
    </location>
</feature>
<sequence length="297" mass="33737">MPLYVSAYDTEAVYPWWERDFCGFDYTPSRIREFLAGVRAVANVHLEQDVPATFFLVAKMLELTGRELREILDHSLFDIQCHSFNHPDLNALDDRGDTKALRYELTDSKKLLEDTFGRPVTGLTAPGGYTRGFAGHPCILAIMQEAGYRYVRSVGAGPARTVPAPFNKPFWYTEDGFPDLLETPSHAWHDNILTGQPASTHWPPVLPWSLPATVPGDARGVYDAYAPGIDYCLRTDFPYYLPIFHPWSIYRIDRNAGQIALLLEHARRNMEMAHCGHLFGHILNDRTRAGERPLMAW</sequence>
<dbReference type="GO" id="GO:0016810">
    <property type="term" value="F:hydrolase activity, acting on carbon-nitrogen (but not peptide) bonds"/>
    <property type="evidence" value="ECO:0007669"/>
    <property type="project" value="InterPro"/>
</dbReference>
<evidence type="ECO:0000259" key="1">
    <source>
        <dbReference type="PROSITE" id="PS51677"/>
    </source>
</evidence>
<dbReference type="InterPro" id="IPR002509">
    <property type="entry name" value="NODB_dom"/>
</dbReference>
<evidence type="ECO:0000313" key="2">
    <source>
        <dbReference type="EMBL" id="MYD91519.1"/>
    </source>
</evidence>
<comment type="caution">
    <text evidence="2">The sequence shown here is derived from an EMBL/GenBank/DDBJ whole genome shotgun (WGS) entry which is preliminary data.</text>
</comment>
<dbReference type="PROSITE" id="PS51677">
    <property type="entry name" value="NODB"/>
    <property type="match status" value="1"/>
</dbReference>
<dbReference type="EMBL" id="VXPY01000099">
    <property type="protein sequence ID" value="MYD91519.1"/>
    <property type="molecule type" value="Genomic_DNA"/>
</dbReference>
<protein>
    <submittedName>
        <fullName evidence="2">Polysaccharide deacetylase family protein</fullName>
    </submittedName>
</protein>